<evidence type="ECO:0000256" key="5">
    <source>
        <dbReference type="ARBA" id="ARBA00022741"/>
    </source>
</evidence>
<dbReference type="PROSITE" id="PS00107">
    <property type="entry name" value="PROTEIN_KINASE_ATP"/>
    <property type="match status" value="1"/>
</dbReference>
<keyword evidence="6 13" id="KW-0418">Kinase</keyword>
<reference evidence="13" key="1">
    <citation type="submission" date="2014-05" db="EMBL/GenBank/DDBJ databases">
        <title>The transcriptome of the halophilic microalga Tetraselmis sp. GSL018 isolated from the Great Salt Lake, Utah.</title>
        <authorList>
            <person name="Jinkerson R.E."/>
            <person name="D'Adamo S."/>
            <person name="Posewitz M.C."/>
        </authorList>
    </citation>
    <scope>NUCLEOTIDE SEQUENCE</scope>
    <source>
        <strain evidence="13">GSL018</strain>
    </source>
</reference>
<protein>
    <recommendedName>
        <fullName evidence="2">non-specific serine/threonine protein kinase</fullName>
        <ecNumber evidence="2">2.7.11.1</ecNumber>
    </recommendedName>
</protein>
<dbReference type="GO" id="GO:0005737">
    <property type="term" value="C:cytoplasm"/>
    <property type="evidence" value="ECO:0007669"/>
    <property type="project" value="TreeGrafter"/>
</dbReference>
<dbReference type="PANTHER" id="PTHR48012:SF10">
    <property type="entry name" value="FI20177P1"/>
    <property type="match status" value="1"/>
</dbReference>
<evidence type="ECO:0000256" key="3">
    <source>
        <dbReference type="ARBA" id="ARBA00022527"/>
    </source>
</evidence>
<feature type="compositionally biased region" description="Low complexity" evidence="11">
    <location>
        <begin position="378"/>
        <end position="400"/>
    </location>
</feature>
<dbReference type="SMART" id="SM00220">
    <property type="entry name" value="S_TKc"/>
    <property type="match status" value="1"/>
</dbReference>
<comment type="similarity">
    <text evidence="1">Belongs to the protein kinase superfamily. STE Ser/Thr protein kinase family. STE20 subfamily.</text>
</comment>
<evidence type="ECO:0000256" key="9">
    <source>
        <dbReference type="ARBA" id="ARBA00048679"/>
    </source>
</evidence>
<evidence type="ECO:0000256" key="10">
    <source>
        <dbReference type="PROSITE-ProRule" id="PRU10141"/>
    </source>
</evidence>
<feature type="compositionally biased region" description="Polar residues" evidence="11">
    <location>
        <begin position="445"/>
        <end position="454"/>
    </location>
</feature>
<dbReference type="GO" id="GO:0005524">
    <property type="term" value="F:ATP binding"/>
    <property type="evidence" value="ECO:0007669"/>
    <property type="project" value="UniProtKB-UniRule"/>
</dbReference>
<keyword evidence="5 10" id="KW-0547">Nucleotide-binding</keyword>
<dbReference type="GO" id="GO:0004674">
    <property type="term" value="F:protein serine/threonine kinase activity"/>
    <property type="evidence" value="ECO:0007669"/>
    <property type="project" value="UniProtKB-KW"/>
</dbReference>
<dbReference type="AlphaFoldDB" id="A0A061SN18"/>
<dbReference type="EMBL" id="GBEZ01000417">
    <property type="protein sequence ID" value="JAC84469.1"/>
    <property type="molecule type" value="Transcribed_RNA"/>
</dbReference>
<dbReference type="InterPro" id="IPR050629">
    <property type="entry name" value="STE20/SPS1-PAK"/>
</dbReference>
<evidence type="ECO:0000256" key="1">
    <source>
        <dbReference type="ARBA" id="ARBA00008874"/>
    </source>
</evidence>
<evidence type="ECO:0000256" key="7">
    <source>
        <dbReference type="ARBA" id="ARBA00022840"/>
    </source>
</evidence>
<comment type="catalytic activity">
    <reaction evidence="8">
        <text>L-threonyl-[protein] + ATP = O-phospho-L-threonyl-[protein] + ADP + H(+)</text>
        <dbReference type="Rhea" id="RHEA:46608"/>
        <dbReference type="Rhea" id="RHEA-COMP:11060"/>
        <dbReference type="Rhea" id="RHEA-COMP:11605"/>
        <dbReference type="ChEBI" id="CHEBI:15378"/>
        <dbReference type="ChEBI" id="CHEBI:30013"/>
        <dbReference type="ChEBI" id="CHEBI:30616"/>
        <dbReference type="ChEBI" id="CHEBI:61977"/>
        <dbReference type="ChEBI" id="CHEBI:456216"/>
        <dbReference type="EC" id="2.7.11.1"/>
    </reaction>
</comment>
<dbReference type="InterPro" id="IPR011009">
    <property type="entry name" value="Kinase-like_dom_sf"/>
</dbReference>
<evidence type="ECO:0000256" key="11">
    <source>
        <dbReference type="SAM" id="MobiDB-lite"/>
    </source>
</evidence>
<proteinExistence type="inferred from homology"/>
<feature type="region of interest" description="Disordered" evidence="11">
    <location>
        <begin position="284"/>
        <end position="459"/>
    </location>
</feature>
<organism evidence="13">
    <name type="scientific">Tetraselmis sp. GSL018</name>
    <dbReference type="NCBI Taxonomy" id="582737"/>
    <lineage>
        <taxon>Eukaryota</taxon>
        <taxon>Viridiplantae</taxon>
        <taxon>Chlorophyta</taxon>
        <taxon>core chlorophytes</taxon>
        <taxon>Chlorodendrophyceae</taxon>
        <taxon>Chlorodendrales</taxon>
        <taxon>Chlorodendraceae</taxon>
        <taxon>Tetraselmis</taxon>
    </lineage>
</organism>
<dbReference type="PROSITE" id="PS50011">
    <property type="entry name" value="PROTEIN_KINASE_DOM"/>
    <property type="match status" value="1"/>
</dbReference>
<dbReference type="PANTHER" id="PTHR48012">
    <property type="entry name" value="STERILE20-LIKE KINASE, ISOFORM B-RELATED"/>
    <property type="match status" value="1"/>
</dbReference>
<dbReference type="InterPro" id="IPR017441">
    <property type="entry name" value="Protein_kinase_ATP_BS"/>
</dbReference>
<evidence type="ECO:0000256" key="2">
    <source>
        <dbReference type="ARBA" id="ARBA00012513"/>
    </source>
</evidence>
<comment type="catalytic activity">
    <reaction evidence="9">
        <text>L-seryl-[protein] + ATP = O-phospho-L-seryl-[protein] + ADP + H(+)</text>
        <dbReference type="Rhea" id="RHEA:17989"/>
        <dbReference type="Rhea" id="RHEA-COMP:9863"/>
        <dbReference type="Rhea" id="RHEA-COMP:11604"/>
        <dbReference type="ChEBI" id="CHEBI:15378"/>
        <dbReference type="ChEBI" id="CHEBI:29999"/>
        <dbReference type="ChEBI" id="CHEBI:30616"/>
        <dbReference type="ChEBI" id="CHEBI:83421"/>
        <dbReference type="ChEBI" id="CHEBI:456216"/>
        <dbReference type="EC" id="2.7.11.1"/>
    </reaction>
</comment>
<evidence type="ECO:0000256" key="6">
    <source>
        <dbReference type="ARBA" id="ARBA00022777"/>
    </source>
</evidence>
<dbReference type="FunFam" id="1.10.510.10:FF:000421">
    <property type="entry name" value="Serine/threonine-protein kinase PAK 6"/>
    <property type="match status" value="1"/>
</dbReference>
<evidence type="ECO:0000313" key="13">
    <source>
        <dbReference type="EMBL" id="JAC84469.1"/>
    </source>
</evidence>
<name>A0A061SN18_9CHLO</name>
<keyword evidence="4" id="KW-0808">Transferase</keyword>
<dbReference type="InterPro" id="IPR000719">
    <property type="entry name" value="Prot_kinase_dom"/>
</dbReference>
<sequence>MGTAINPERFELQNCIGRGSFGHVYKGWDSETQRDVAVKVIELEEIEDDIEDIHKEISVLAQCKSPHITEYYASLLTKGSSQLLIVMELMACSVADLLEVCILDEAVMALVLREILRALVYLHGENRIHRDIKAANILLSKDGGVKMSDFGVSGQLTSTLGYKRKSFVGTPFWMAPEVIQSSEEGYSQKADIWSLGITAIEMATGAPPHAELHPMRVLFLIPKNAPPKLEGPFTEPLKDFVAACLQKSPQDRPTAWNLLGHPFLQNLDHAAAKRALAESIADFQRQGRPRMSPAHSGGDGAHGTMPRWDFGTVKAEGSGASPPPPVPGRLQLSDWSDNTHGDSEDADDDDDDEEEEEEEDFDSIAHPIPPLESKDGPEPSAEPSPSTSGRSRASASHSGTGTVVVRQSSVAAAESLPQGPQPETSAIPDLTHKARHSPRLAPNELQRQPLSGPQASRAPRGALEALLAPALLQAGSGSDEAAETADFVKRALRRLEEVKPGACELLVGQTMAALQMDTSPEHEPLRSMARGLFGAATEEPEPSGALQDLGPVGNYLFLRWKRSVAKIGAEQ</sequence>
<dbReference type="Pfam" id="PF00069">
    <property type="entry name" value="Pkinase"/>
    <property type="match status" value="1"/>
</dbReference>
<gene>
    <name evidence="13" type="primary">STK24_25_MST4</name>
    <name evidence="13" type="ORF">TSPGSL018_902</name>
</gene>
<keyword evidence="3" id="KW-0723">Serine/threonine-protein kinase</keyword>
<feature type="compositionally biased region" description="Acidic residues" evidence="11">
    <location>
        <begin position="344"/>
        <end position="362"/>
    </location>
</feature>
<keyword evidence="7 10" id="KW-0067">ATP-binding</keyword>
<evidence type="ECO:0000259" key="12">
    <source>
        <dbReference type="PROSITE" id="PS50011"/>
    </source>
</evidence>
<dbReference type="Gene3D" id="1.10.510.10">
    <property type="entry name" value="Transferase(Phosphotransferase) domain 1"/>
    <property type="match status" value="1"/>
</dbReference>
<feature type="binding site" evidence="10">
    <location>
        <position position="39"/>
    </location>
    <ligand>
        <name>ATP</name>
        <dbReference type="ChEBI" id="CHEBI:30616"/>
    </ligand>
</feature>
<accession>A0A061SN18</accession>
<evidence type="ECO:0000256" key="4">
    <source>
        <dbReference type="ARBA" id="ARBA00022679"/>
    </source>
</evidence>
<dbReference type="EC" id="2.7.11.1" evidence="2"/>
<evidence type="ECO:0000256" key="8">
    <source>
        <dbReference type="ARBA" id="ARBA00047899"/>
    </source>
</evidence>
<dbReference type="SUPFAM" id="SSF56112">
    <property type="entry name" value="Protein kinase-like (PK-like)"/>
    <property type="match status" value="1"/>
</dbReference>
<feature type="domain" description="Protein kinase" evidence="12">
    <location>
        <begin position="10"/>
        <end position="264"/>
    </location>
</feature>